<dbReference type="EMBL" id="CP064942">
    <property type="protein sequence ID" value="QPH55506.1"/>
    <property type="molecule type" value="Genomic_DNA"/>
</dbReference>
<dbReference type="PRINTS" id="PR00111">
    <property type="entry name" value="ABHYDROLASE"/>
</dbReference>
<evidence type="ECO:0000259" key="1">
    <source>
        <dbReference type="Pfam" id="PF12697"/>
    </source>
</evidence>
<dbReference type="SUPFAM" id="SSF53474">
    <property type="entry name" value="alpha/beta-Hydrolases"/>
    <property type="match status" value="1"/>
</dbReference>
<feature type="domain" description="AB hydrolase-1" evidence="1">
    <location>
        <begin position="11"/>
        <end position="218"/>
    </location>
</feature>
<evidence type="ECO:0000313" key="2">
    <source>
        <dbReference type="EMBL" id="QPH55506.1"/>
    </source>
</evidence>
<evidence type="ECO:0000313" key="3">
    <source>
        <dbReference type="Proteomes" id="UP000594800"/>
    </source>
</evidence>
<gene>
    <name evidence="2" type="ORF">I0K15_07150</name>
</gene>
<accession>A0A7S9QES3</accession>
<dbReference type="InterPro" id="IPR029058">
    <property type="entry name" value="AB_hydrolase_fold"/>
</dbReference>
<reference evidence="2 3" key="1">
    <citation type="submission" date="2020-11" db="EMBL/GenBank/DDBJ databases">
        <title>Description of Pontivivens ytuae sp. nov. isolated from deep sea sediment of Mariana Trench.</title>
        <authorList>
            <person name="Wang Z."/>
            <person name="Sun Q.-L."/>
            <person name="Xu X.-D."/>
            <person name="Tang Y.-Z."/>
            <person name="Zhang J."/>
        </authorList>
    </citation>
    <scope>NUCLEOTIDE SEQUENCE [LARGE SCALE GENOMIC DNA]</scope>
    <source>
        <strain evidence="2 3">MT2928</strain>
    </source>
</reference>
<dbReference type="GO" id="GO:0016787">
    <property type="term" value="F:hydrolase activity"/>
    <property type="evidence" value="ECO:0007669"/>
    <property type="project" value="UniProtKB-KW"/>
</dbReference>
<organism evidence="2 3">
    <name type="scientific">Pontivivens ytuae</name>
    <dbReference type="NCBI Taxonomy" id="2789856"/>
    <lineage>
        <taxon>Bacteria</taxon>
        <taxon>Pseudomonadati</taxon>
        <taxon>Pseudomonadota</taxon>
        <taxon>Alphaproteobacteria</taxon>
        <taxon>Rhodobacterales</taxon>
        <taxon>Paracoccaceae</taxon>
        <taxon>Pontivivens</taxon>
    </lineage>
</organism>
<dbReference type="InterPro" id="IPR050228">
    <property type="entry name" value="Carboxylesterase_BioH"/>
</dbReference>
<dbReference type="Proteomes" id="UP000594800">
    <property type="component" value="Chromosome"/>
</dbReference>
<protein>
    <submittedName>
        <fullName evidence="2">Alpha/beta fold hydrolase</fullName>
    </submittedName>
</protein>
<keyword evidence="3" id="KW-1185">Reference proteome</keyword>
<dbReference type="Gene3D" id="3.40.50.1820">
    <property type="entry name" value="alpha/beta hydrolase"/>
    <property type="match status" value="1"/>
</dbReference>
<dbReference type="PANTHER" id="PTHR43194">
    <property type="entry name" value="HYDROLASE ALPHA/BETA FOLD FAMILY"/>
    <property type="match status" value="1"/>
</dbReference>
<dbReference type="PANTHER" id="PTHR43194:SF2">
    <property type="entry name" value="PEROXISOMAL MEMBRANE PROTEIN LPX1"/>
    <property type="match status" value="1"/>
</dbReference>
<dbReference type="Pfam" id="PF12697">
    <property type="entry name" value="Abhydrolase_6"/>
    <property type="match status" value="1"/>
</dbReference>
<sequence>MTLILVPGHLCDARLYAPQLERFPEATVAEVTQDDSIAGMADRLLARAPERFAIAGLSMGGMVAMQVMATAPERVTGACLIATDPTPARNKEKAWRAEQQAAVRAQGLGTFIDTFSNAFFAHDPEVAARLGAPVRAMMADTPEAIYRRQSTALDTRPDLRPAMAACPVPTQIVVGSEDRICPPKLHHALADTMPDATLTVIEGCGHLASLERADIVSAAIARIA</sequence>
<dbReference type="AlphaFoldDB" id="A0A7S9QES3"/>
<dbReference type="RefSeq" id="WP_196104709.1">
    <property type="nucleotide sequence ID" value="NZ_CP064942.1"/>
</dbReference>
<name>A0A7S9QES3_9RHOB</name>
<keyword evidence="2" id="KW-0378">Hydrolase</keyword>
<proteinExistence type="predicted"/>
<dbReference type="InterPro" id="IPR000073">
    <property type="entry name" value="AB_hydrolase_1"/>
</dbReference>
<dbReference type="KEGG" id="poz:I0K15_07150"/>